<dbReference type="AlphaFoldDB" id="A0A9W9Y1M1"/>
<dbReference type="Gene3D" id="3.30.200.20">
    <property type="entry name" value="Phosphorylase Kinase, domain 1"/>
    <property type="match status" value="1"/>
</dbReference>
<dbReference type="PROSITE" id="PS50011">
    <property type="entry name" value="PROTEIN_KINASE_DOM"/>
    <property type="match status" value="1"/>
</dbReference>
<comment type="caution">
    <text evidence="11">The sequence shown here is derived from an EMBL/GenBank/DDBJ whole genome shotgun (WGS) entry which is preliminary data.</text>
</comment>
<feature type="domain" description="Protein kinase" evidence="10">
    <location>
        <begin position="37"/>
        <end position="388"/>
    </location>
</feature>
<keyword evidence="6 9" id="KW-0067">ATP-binding</keyword>
<evidence type="ECO:0000313" key="11">
    <source>
        <dbReference type="EMBL" id="KAJ5513374.1"/>
    </source>
</evidence>
<dbReference type="Gene3D" id="1.10.510.10">
    <property type="entry name" value="Transferase(Phosphotransferase) domain 1"/>
    <property type="match status" value="1"/>
</dbReference>
<dbReference type="GO" id="GO:0004674">
    <property type="term" value="F:protein serine/threonine kinase activity"/>
    <property type="evidence" value="ECO:0007669"/>
    <property type="project" value="UniProtKB-KW"/>
</dbReference>
<dbReference type="Proteomes" id="UP001149954">
    <property type="component" value="Unassembled WGS sequence"/>
</dbReference>
<accession>A0A9W9Y1M1</accession>
<evidence type="ECO:0000256" key="5">
    <source>
        <dbReference type="ARBA" id="ARBA00022777"/>
    </source>
</evidence>
<reference evidence="11" key="1">
    <citation type="submission" date="2022-12" db="EMBL/GenBank/DDBJ databases">
        <authorList>
            <person name="Petersen C."/>
        </authorList>
    </citation>
    <scope>NUCLEOTIDE SEQUENCE</scope>
    <source>
        <strain evidence="11">IBT 29495</strain>
    </source>
</reference>
<dbReference type="SUPFAM" id="SSF56112">
    <property type="entry name" value="Protein kinase-like (PK-like)"/>
    <property type="match status" value="1"/>
</dbReference>
<sequence>VQHCLYKSGVYAESLHRYKKGGYHSPILGDFLKDGRYKIMHKLGWGGYSTVWAAQDRRDETYVAIKISTSKTETNKPTLEFETVRQLASIDHRPRHVIQLLDNFDLQGPNGMHKCFVLEILGPNVDDMVNFHTPDSRLPGKLAKIIAKQALVGLDSLHRHKIGHGDLHTRNLAFTIPCTHGLPEERFMELLSKPDIGKVTRNDGKPIDIGVPEYLIGHTLYRMESLSFNTIKIIDFGESFTLDQPPRNLNTPLAVRAPEILFNDDLDHRVDLWAMGCMLFELFVGQPPFDSLMSTPPMLAAQMQEMISDPLPVRWEDTWLEMRKEISPSSDPEIKLQEWLEELYFMSDRKAELSEDDIVQLGGIIGKLLRFEPSTRASAKEIFNDPWFRDTS</sequence>
<keyword evidence="5" id="KW-0418">Kinase</keyword>
<dbReference type="Pfam" id="PF00069">
    <property type="entry name" value="Pkinase"/>
    <property type="match status" value="2"/>
</dbReference>
<feature type="non-terminal residue" evidence="11">
    <location>
        <position position="1"/>
    </location>
</feature>
<reference evidence="11" key="2">
    <citation type="journal article" date="2023" name="IMA Fungus">
        <title>Comparative genomic study of the Penicillium genus elucidates a diverse pangenome and 15 lateral gene transfer events.</title>
        <authorList>
            <person name="Petersen C."/>
            <person name="Sorensen T."/>
            <person name="Nielsen M.R."/>
            <person name="Sondergaard T.E."/>
            <person name="Sorensen J.L."/>
            <person name="Fitzpatrick D.A."/>
            <person name="Frisvad J.C."/>
            <person name="Nielsen K.L."/>
        </authorList>
    </citation>
    <scope>NUCLEOTIDE SEQUENCE</scope>
    <source>
        <strain evidence="11">IBT 29495</strain>
    </source>
</reference>
<keyword evidence="3" id="KW-0808">Transferase</keyword>
<evidence type="ECO:0000256" key="8">
    <source>
        <dbReference type="ARBA" id="ARBA00048679"/>
    </source>
</evidence>
<evidence type="ECO:0000256" key="3">
    <source>
        <dbReference type="ARBA" id="ARBA00022679"/>
    </source>
</evidence>
<name>A0A9W9Y1M1_9EURO</name>
<evidence type="ECO:0000313" key="12">
    <source>
        <dbReference type="Proteomes" id="UP001149954"/>
    </source>
</evidence>
<keyword evidence="12" id="KW-1185">Reference proteome</keyword>
<dbReference type="InterPro" id="IPR000719">
    <property type="entry name" value="Prot_kinase_dom"/>
</dbReference>
<dbReference type="GO" id="GO:0000245">
    <property type="term" value="P:spliceosomal complex assembly"/>
    <property type="evidence" value="ECO:0007669"/>
    <property type="project" value="TreeGrafter"/>
</dbReference>
<proteinExistence type="predicted"/>
<keyword evidence="4 9" id="KW-0547">Nucleotide-binding</keyword>
<dbReference type="SMART" id="SM00220">
    <property type="entry name" value="S_TKc"/>
    <property type="match status" value="1"/>
</dbReference>
<keyword evidence="2" id="KW-0723">Serine/threonine-protein kinase</keyword>
<comment type="catalytic activity">
    <reaction evidence="7">
        <text>L-threonyl-[protein] + ATP = O-phospho-L-threonyl-[protein] + ADP + H(+)</text>
        <dbReference type="Rhea" id="RHEA:46608"/>
        <dbReference type="Rhea" id="RHEA-COMP:11060"/>
        <dbReference type="Rhea" id="RHEA-COMP:11605"/>
        <dbReference type="ChEBI" id="CHEBI:15378"/>
        <dbReference type="ChEBI" id="CHEBI:30013"/>
        <dbReference type="ChEBI" id="CHEBI:30616"/>
        <dbReference type="ChEBI" id="CHEBI:61977"/>
        <dbReference type="ChEBI" id="CHEBI:456216"/>
        <dbReference type="EC" id="2.7.11.1"/>
    </reaction>
</comment>
<dbReference type="EC" id="2.7.11.1" evidence="1"/>
<dbReference type="GO" id="GO:0050684">
    <property type="term" value="P:regulation of mRNA processing"/>
    <property type="evidence" value="ECO:0007669"/>
    <property type="project" value="TreeGrafter"/>
</dbReference>
<dbReference type="InterPro" id="IPR017441">
    <property type="entry name" value="Protein_kinase_ATP_BS"/>
</dbReference>
<evidence type="ECO:0000256" key="6">
    <source>
        <dbReference type="ARBA" id="ARBA00022840"/>
    </source>
</evidence>
<dbReference type="OrthoDB" id="5979581at2759"/>
<dbReference type="InterPro" id="IPR011009">
    <property type="entry name" value="Kinase-like_dom_sf"/>
</dbReference>
<protein>
    <recommendedName>
        <fullName evidence="1">non-specific serine/threonine protein kinase</fullName>
        <ecNumber evidence="1">2.7.11.1</ecNumber>
    </recommendedName>
</protein>
<organism evidence="11 12">
    <name type="scientific">Penicillium fimorum</name>
    <dbReference type="NCBI Taxonomy" id="1882269"/>
    <lineage>
        <taxon>Eukaryota</taxon>
        <taxon>Fungi</taxon>
        <taxon>Dikarya</taxon>
        <taxon>Ascomycota</taxon>
        <taxon>Pezizomycotina</taxon>
        <taxon>Eurotiomycetes</taxon>
        <taxon>Eurotiomycetidae</taxon>
        <taxon>Eurotiales</taxon>
        <taxon>Aspergillaceae</taxon>
        <taxon>Penicillium</taxon>
    </lineage>
</organism>
<evidence type="ECO:0000259" key="10">
    <source>
        <dbReference type="PROSITE" id="PS50011"/>
    </source>
</evidence>
<dbReference type="InterPro" id="IPR051334">
    <property type="entry name" value="SRPK"/>
</dbReference>
<evidence type="ECO:0000256" key="9">
    <source>
        <dbReference type="PROSITE-ProRule" id="PRU10141"/>
    </source>
</evidence>
<comment type="catalytic activity">
    <reaction evidence="8">
        <text>L-seryl-[protein] + ATP = O-phospho-L-seryl-[protein] + ADP + H(+)</text>
        <dbReference type="Rhea" id="RHEA:17989"/>
        <dbReference type="Rhea" id="RHEA-COMP:9863"/>
        <dbReference type="Rhea" id="RHEA-COMP:11604"/>
        <dbReference type="ChEBI" id="CHEBI:15378"/>
        <dbReference type="ChEBI" id="CHEBI:29999"/>
        <dbReference type="ChEBI" id="CHEBI:30616"/>
        <dbReference type="ChEBI" id="CHEBI:83421"/>
        <dbReference type="ChEBI" id="CHEBI:456216"/>
        <dbReference type="EC" id="2.7.11.1"/>
    </reaction>
</comment>
<evidence type="ECO:0000256" key="1">
    <source>
        <dbReference type="ARBA" id="ARBA00012513"/>
    </source>
</evidence>
<evidence type="ECO:0000256" key="7">
    <source>
        <dbReference type="ARBA" id="ARBA00047899"/>
    </source>
</evidence>
<dbReference type="GO" id="GO:0005524">
    <property type="term" value="F:ATP binding"/>
    <property type="evidence" value="ECO:0007669"/>
    <property type="project" value="UniProtKB-UniRule"/>
</dbReference>
<evidence type="ECO:0000256" key="4">
    <source>
        <dbReference type="ARBA" id="ARBA00022741"/>
    </source>
</evidence>
<gene>
    <name evidence="11" type="ORF">N7463_002926</name>
</gene>
<dbReference type="PANTHER" id="PTHR47634:SF9">
    <property type="entry name" value="PROTEIN KINASE DOMAIN-CONTAINING PROTEIN-RELATED"/>
    <property type="match status" value="1"/>
</dbReference>
<dbReference type="PROSITE" id="PS00107">
    <property type="entry name" value="PROTEIN_KINASE_ATP"/>
    <property type="match status" value="1"/>
</dbReference>
<evidence type="ECO:0000256" key="2">
    <source>
        <dbReference type="ARBA" id="ARBA00022527"/>
    </source>
</evidence>
<feature type="binding site" evidence="9">
    <location>
        <position position="66"/>
    </location>
    <ligand>
        <name>ATP</name>
        <dbReference type="ChEBI" id="CHEBI:30616"/>
    </ligand>
</feature>
<dbReference type="PANTHER" id="PTHR47634">
    <property type="entry name" value="PROTEIN KINASE DOMAIN-CONTAINING PROTEIN-RELATED"/>
    <property type="match status" value="1"/>
</dbReference>
<dbReference type="EMBL" id="JAPWDS010000002">
    <property type="protein sequence ID" value="KAJ5513374.1"/>
    <property type="molecule type" value="Genomic_DNA"/>
</dbReference>